<evidence type="ECO:0000313" key="9">
    <source>
        <dbReference type="EMBL" id="QKV18205.1"/>
    </source>
</evidence>
<feature type="domain" description="HAMP" evidence="8">
    <location>
        <begin position="382"/>
        <end position="434"/>
    </location>
</feature>
<dbReference type="InterPro" id="IPR003660">
    <property type="entry name" value="HAMP_dom"/>
</dbReference>
<dbReference type="PROSITE" id="PS50111">
    <property type="entry name" value="CHEMOTAXIS_TRANSDUC_2"/>
    <property type="match status" value="1"/>
</dbReference>
<feature type="transmembrane region" description="Helical" evidence="6">
    <location>
        <begin position="280"/>
        <end position="299"/>
    </location>
</feature>
<feature type="region of interest" description="Disordered" evidence="5">
    <location>
        <begin position="357"/>
        <end position="378"/>
    </location>
</feature>
<feature type="domain" description="HAMP" evidence="8">
    <location>
        <begin position="301"/>
        <end position="354"/>
    </location>
</feature>
<keyword evidence="6" id="KW-1133">Transmembrane helix</keyword>
<dbReference type="SMART" id="SM00283">
    <property type="entry name" value="MA"/>
    <property type="match status" value="1"/>
</dbReference>
<comment type="subcellular location">
    <subcellularLocation>
        <location evidence="1">Membrane</location>
    </subcellularLocation>
</comment>
<dbReference type="RefSeq" id="WP_175276101.1">
    <property type="nucleotide sequence ID" value="NZ_CP054836.1"/>
</dbReference>
<dbReference type="Pfam" id="PF00015">
    <property type="entry name" value="MCPsignal"/>
    <property type="match status" value="1"/>
</dbReference>
<dbReference type="PANTHER" id="PTHR43531">
    <property type="entry name" value="PROTEIN ICFG"/>
    <property type="match status" value="1"/>
</dbReference>
<evidence type="ECO:0000259" key="8">
    <source>
        <dbReference type="PROSITE" id="PS50885"/>
    </source>
</evidence>
<evidence type="ECO:0000256" key="6">
    <source>
        <dbReference type="SAM" id="Phobius"/>
    </source>
</evidence>
<dbReference type="InterPro" id="IPR032255">
    <property type="entry name" value="HBM"/>
</dbReference>
<dbReference type="AlphaFoldDB" id="A0A6N1VF03"/>
<comment type="similarity">
    <text evidence="3">Belongs to the methyl-accepting chemotaxis (MCP) protein family.</text>
</comment>
<dbReference type="CDD" id="cd06225">
    <property type="entry name" value="HAMP"/>
    <property type="match status" value="1"/>
</dbReference>
<evidence type="ECO:0000256" key="5">
    <source>
        <dbReference type="SAM" id="MobiDB-lite"/>
    </source>
</evidence>
<organism evidence="9 10">
    <name type="scientific">Oricola thermophila</name>
    <dbReference type="NCBI Taxonomy" id="2742145"/>
    <lineage>
        <taxon>Bacteria</taxon>
        <taxon>Pseudomonadati</taxon>
        <taxon>Pseudomonadota</taxon>
        <taxon>Alphaproteobacteria</taxon>
        <taxon>Hyphomicrobiales</taxon>
        <taxon>Ahrensiaceae</taxon>
        <taxon>Oricola</taxon>
    </lineage>
</organism>
<dbReference type="Gene3D" id="6.10.340.10">
    <property type="match status" value="1"/>
</dbReference>
<evidence type="ECO:0000256" key="4">
    <source>
        <dbReference type="PROSITE-ProRule" id="PRU00284"/>
    </source>
</evidence>
<dbReference type="Pfam" id="PF00672">
    <property type="entry name" value="HAMP"/>
    <property type="match status" value="1"/>
</dbReference>
<keyword evidence="2" id="KW-0145">Chemotaxis</keyword>
<keyword evidence="6" id="KW-0812">Transmembrane</keyword>
<dbReference type="SUPFAM" id="SSF58104">
    <property type="entry name" value="Methyl-accepting chemotaxis protein (MCP) signaling domain"/>
    <property type="match status" value="1"/>
</dbReference>
<dbReference type="PANTHER" id="PTHR43531:SF11">
    <property type="entry name" value="METHYL-ACCEPTING CHEMOTAXIS PROTEIN 3"/>
    <property type="match status" value="1"/>
</dbReference>
<evidence type="ECO:0000313" key="10">
    <source>
        <dbReference type="Proteomes" id="UP000509367"/>
    </source>
</evidence>
<dbReference type="Gene3D" id="1.10.287.950">
    <property type="entry name" value="Methyl-accepting chemotaxis protein"/>
    <property type="match status" value="1"/>
</dbReference>
<evidence type="ECO:0000256" key="2">
    <source>
        <dbReference type="ARBA" id="ARBA00022500"/>
    </source>
</evidence>
<feature type="compositionally biased region" description="Low complexity" evidence="5">
    <location>
        <begin position="485"/>
        <end position="501"/>
    </location>
</feature>
<sequence>MQLRISQKMALFAPMSIAGMLIVTAIFLFGATWQDRLTTRANDAADLAFVIGNIDAQTIEARRVEKDYLLTGDEALIAEHERLSMDTAAQIERLRGLAQSTGNTGLLDDIDQLDEAFGAYVSDFQTLVESHKLLGFDGDSGLRGELKSAVNEVEKTLESLEAPLFKISLLQMRTLERDFILTHDRVYADRHAAEIQNFYGIWEKLGLIWVAERNEVNAKIGVYGMVFQEYVNETLREAELRGRLAAVLEPIIDKMIGELDTLKNNAREQADAAATSTTKYAILTVIGGTVVIGAVVWLISRSVKVPLASTGRVMARLAEGDIEVEIAGTDRRDEIGDMARALAVFRDSEVARRRAEAQAEETRKLSDRERAARDAERQAEAEDLQRAINALGEGLRDLSAGNLAVRIDEPFVSQLDSLRIDFNNSVEKLGESIRAAVGSAATIENGTKGIARAAEDLSRRTEQQASALEQTAAALGEMTESVRSTAQSAQEAGEQAAATAADADKSGKVVEDAVAAMAEIEESSRQISEIISVINEIAFQTNLLALNAGVEAARAGEAGQGFAVVAQEVRELAQRCADAAHEIQNLIETSDRKVSAGVGLVGATGKSLAAIVEQVNTVNNHIASIVVSMREQSAGIEQINSAIGEMDSNTQKNAAMVEETTSGIRALAEEAAALGADMKQFRLEEAAPGEQQASGDAPERTETEAAPEFLAEGSAVIAKAPAEWTEF</sequence>
<keyword evidence="10" id="KW-1185">Reference proteome</keyword>
<proteinExistence type="inferred from homology"/>
<dbReference type="SUPFAM" id="SSF158472">
    <property type="entry name" value="HAMP domain-like"/>
    <property type="match status" value="1"/>
</dbReference>
<dbReference type="FunFam" id="1.10.287.950:FF:000001">
    <property type="entry name" value="Methyl-accepting chemotaxis sensory transducer"/>
    <property type="match status" value="1"/>
</dbReference>
<dbReference type="GO" id="GO:0007165">
    <property type="term" value="P:signal transduction"/>
    <property type="evidence" value="ECO:0007669"/>
    <property type="project" value="UniProtKB-KW"/>
</dbReference>
<evidence type="ECO:0000256" key="3">
    <source>
        <dbReference type="ARBA" id="ARBA00029447"/>
    </source>
</evidence>
<feature type="region of interest" description="Disordered" evidence="5">
    <location>
        <begin position="685"/>
        <end position="714"/>
    </location>
</feature>
<keyword evidence="4" id="KW-0807">Transducer</keyword>
<dbReference type="EMBL" id="CP054836">
    <property type="protein sequence ID" value="QKV18205.1"/>
    <property type="molecule type" value="Genomic_DNA"/>
</dbReference>
<dbReference type="GO" id="GO:0004888">
    <property type="term" value="F:transmembrane signaling receptor activity"/>
    <property type="evidence" value="ECO:0007669"/>
    <property type="project" value="TreeGrafter"/>
</dbReference>
<gene>
    <name evidence="9" type="ORF">HTY61_06925</name>
</gene>
<dbReference type="InterPro" id="IPR051310">
    <property type="entry name" value="MCP_chemotaxis"/>
</dbReference>
<feature type="domain" description="Methyl-accepting transducer" evidence="7">
    <location>
        <begin position="439"/>
        <end position="668"/>
    </location>
</feature>
<protein>
    <submittedName>
        <fullName evidence="9">Methyl-accepting chemotaxis protein</fullName>
    </submittedName>
</protein>
<dbReference type="PROSITE" id="PS50885">
    <property type="entry name" value="HAMP"/>
    <property type="match status" value="2"/>
</dbReference>
<keyword evidence="6" id="KW-0472">Membrane</keyword>
<evidence type="ECO:0000259" key="7">
    <source>
        <dbReference type="PROSITE" id="PS50111"/>
    </source>
</evidence>
<dbReference type="InterPro" id="IPR004089">
    <property type="entry name" value="MCPsignal_dom"/>
</dbReference>
<dbReference type="Proteomes" id="UP000509367">
    <property type="component" value="Chromosome"/>
</dbReference>
<dbReference type="GO" id="GO:0005886">
    <property type="term" value="C:plasma membrane"/>
    <property type="evidence" value="ECO:0007669"/>
    <property type="project" value="TreeGrafter"/>
</dbReference>
<dbReference type="SMART" id="SM00304">
    <property type="entry name" value="HAMP"/>
    <property type="match status" value="2"/>
</dbReference>
<dbReference type="KEGG" id="orm:HTY61_06925"/>
<name>A0A6N1VF03_9HYPH</name>
<feature type="transmembrane region" description="Helical" evidence="6">
    <location>
        <begin position="12"/>
        <end position="33"/>
    </location>
</feature>
<feature type="region of interest" description="Disordered" evidence="5">
    <location>
        <begin position="478"/>
        <end position="503"/>
    </location>
</feature>
<reference evidence="9 10" key="1">
    <citation type="submission" date="2020-06" db="EMBL/GenBank/DDBJ databases">
        <title>Oricola thermophila sp. nov. isolated from a tidal sediments.</title>
        <authorList>
            <person name="Kwon K.K."/>
            <person name="Yang S.-H."/>
            <person name="Park M.-J."/>
        </authorList>
    </citation>
    <scope>NUCLEOTIDE SEQUENCE [LARGE SCALE GENOMIC DNA]</scope>
    <source>
        <strain evidence="9 10">MEBiC13590</strain>
    </source>
</reference>
<evidence type="ECO:0000256" key="1">
    <source>
        <dbReference type="ARBA" id="ARBA00004370"/>
    </source>
</evidence>
<dbReference type="GO" id="GO:0006935">
    <property type="term" value="P:chemotaxis"/>
    <property type="evidence" value="ECO:0007669"/>
    <property type="project" value="UniProtKB-KW"/>
</dbReference>
<accession>A0A6N1VF03</accession>
<dbReference type="CDD" id="cd11386">
    <property type="entry name" value="MCP_signal"/>
    <property type="match status" value="1"/>
</dbReference>
<dbReference type="SMART" id="SM01358">
    <property type="entry name" value="HBM"/>
    <property type="match status" value="1"/>
</dbReference>